<reference evidence="5" key="1">
    <citation type="submission" date="2022-08" db="UniProtKB">
        <authorList>
            <consortium name="EnsemblMetazoa"/>
        </authorList>
    </citation>
    <scope>IDENTIFICATION</scope>
    <source>
        <strain evidence="5">05x7-T-G4-1.051#20</strain>
    </source>
</reference>
<protein>
    <recommendedName>
        <fullName evidence="2">Small acidic protein</fullName>
    </recommendedName>
</protein>
<accession>A0A8W8JAM1</accession>
<dbReference type="Proteomes" id="UP000005408">
    <property type="component" value="Unassembled WGS sequence"/>
</dbReference>
<keyword evidence="6" id="KW-1185">Reference proteome</keyword>
<evidence type="ECO:0000256" key="1">
    <source>
        <dbReference type="ARBA" id="ARBA00006502"/>
    </source>
</evidence>
<dbReference type="AlphaFoldDB" id="A0A8W8JAM1"/>
<dbReference type="Pfam" id="PF15477">
    <property type="entry name" value="SMAP"/>
    <property type="match status" value="1"/>
</dbReference>
<dbReference type="OrthoDB" id="10066125at2759"/>
<dbReference type="InterPro" id="IPR026714">
    <property type="entry name" value="SMAP"/>
</dbReference>
<dbReference type="EnsemblMetazoa" id="G17568.2">
    <property type="protein sequence ID" value="G17568.2:cds"/>
    <property type="gene ID" value="G17568"/>
</dbReference>
<proteinExistence type="inferred from homology"/>
<feature type="compositionally biased region" description="Basic and acidic residues" evidence="3">
    <location>
        <begin position="112"/>
        <end position="154"/>
    </location>
</feature>
<evidence type="ECO:0000313" key="6">
    <source>
        <dbReference type="Proteomes" id="UP000005408"/>
    </source>
</evidence>
<feature type="region of interest" description="Disordered" evidence="3">
    <location>
        <begin position="99"/>
        <end position="194"/>
    </location>
</feature>
<name>A0A8W8JAM1_MAGGI</name>
<evidence type="ECO:0000256" key="2">
    <source>
        <dbReference type="ARBA" id="ARBA00016161"/>
    </source>
</evidence>
<sequence>MSTKAENCPSKKEESKQKSDKEEEETPKNVHSANNWEGVDLGDDDRKKKFLRLMGAAKKDHHGKIIIGDHDAVHARSRDETVHINEDLEDQFKQGLEHRMAGGFKGHLGLGFHDEEKKKEVEEKVEEKKESEGENKGDNCETDKPPESTKKEDSETSQESPKKHKMEESKEEEEEGKDESVKKKMKMNFVKASS</sequence>
<comment type="similarity">
    <text evidence="1">Belongs to the SMAP family.</text>
</comment>
<dbReference type="OMA" id="DIGSSNW"/>
<dbReference type="PANTHER" id="PTHR22175:SF0">
    <property type="entry name" value="SMALL ACIDIC PROTEIN"/>
    <property type="match status" value="1"/>
</dbReference>
<dbReference type="InterPro" id="IPR028124">
    <property type="entry name" value="SMAP_dom"/>
</dbReference>
<feature type="domain" description="Small acidic protein-like" evidence="4">
    <location>
        <begin position="36"/>
        <end position="111"/>
    </location>
</feature>
<organism evidence="5 6">
    <name type="scientific">Magallana gigas</name>
    <name type="common">Pacific oyster</name>
    <name type="synonym">Crassostrea gigas</name>
    <dbReference type="NCBI Taxonomy" id="29159"/>
    <lineage>
        <taxon>Eukaryota</taxon>
        <taxon>Metazoa</taxon>
        <taxon>Spiralia</taxon>
        <taxon>Lophotrochozoa</taxon>
        <taxon>Mollusca</taxon>
        <taxon>Bivalvia</taxon>
        <taxon>Autobranchia</taxon>
        <taxon>Pteriomorphia</taxon>
        <taxon>Ostreida</taxon>
        <taxon>Ostreoidea</taxon>
        <taxon>Ostreidae</taxon>
        <taxon>Magallana</taxon>
    </lineage>
</organism>
<dbReference type="EnsemblMetazoa" id="G17568.3">
    <property type="protein sequence ID" value="G17568.3:cds"/>
    <property type="gene ID" value="G17568"/>
</dbReference>
<evidence type="ECO:0000313" key="5">
    <source>
        <dbReference type="EnsemblMetazoa" id="G17568.3:cds"/>
    </source>
</evidence>
<dbReference type="PANTHER" id="PTHR22175">
    <property type="entry name" value="SMALL ACIDIC PROTEIN-RELATED"/>
    <property type="match status" value="1"/>
</dbReference>
<evidence type="ECO:0000256" key="3">
    <source>
        <dbReference type="SAM" id="MobiDB-lite"/>
    </source>
</evidence>
<evidence type="ECO:0000259" key="4">
    <source>
        <dbReference type="Pfam" id="PF15477"/>
    </source>
</evidence>
<feature type="region of interest" description="Disordered" evidence="3">
    <location>
        <begin position="1"/>
        <end position="43"/>
    </location>
</feature>
<feature type="compositionally biased region" description="Basic and acidic residues" evidence="3">
    <location>
        <begin position="9"/>
        <end position="21"/>
    </location>
</feature>
<dbReference type="EnsemblMetazoa" id="G17568.4">
    <property type="protein sequence ID" value="G17568.4:cds"/>
    <property type="gene ID" value="G17568"/>
</dbReference>